<feature type="domain" description="Acyl-ACP thioesterase-like C-terminal" evidence="1">
    <location>
        <begin position="49"/>
        <end position="126"/>
    </location>
</feature>
<evidence type="ECO:0000313" key="2">
    <source>
        <dbReference type="EMBL" id="KAJ9535130.1"/>
    </source>
</evidence>
<keyword evidence="3" id="KW-1185">Reference proteome</keyword>
<dbReference type="InterPro" id="IPR045023">
    <property type="entry name" value="FATA/B"/>
</dbReference>
<organism evidence="2 3">
    <name type="scientific">Centaurea solstitialis</name>
    <name type="common">yellow star-thistle</name>
    <dbReference type="NCBI Taxonomy" id="347529"/>
    <lineage>
        <taxon>Eukaryota</taxon>
        <taxon>Viridiplantae</taxon>
        <taxon>Streptophyta</taxon>
        <taxon>Embryophyta</taxon>
        <taxon>Tracheophyta</taxon>
        <taxon>Spermatophyta</taxon>
        <taxon>Magnoliopsida</taxon>
        <taxon>eudicotyledons</taxon>
        <taxon>Gunneridae</taxon>
        <taxon>Pentapetalae</taxon>
        <taxon>asterids</taxon>
        <taxon>campanulids</taxon>
        <taxon>Asterales</taxon>
        <taxon>Asteraceae</taxon>
        <taxon>Carduoideae</taxon>
        <taxon>Cardueae</taxon>
        <taxon>Centaureinae</taxon>
        <taxon>Centaurea</taxon>
    </lineage>
</organism>
<dbReference type="EMBL" id="JARYMX010000671">
    <property type="protein sequence ID" value="KAJ9535130.1"/>
    <property type="molecule type" value="Genomic_DNA"/>
</dbReference>
<evidence type="ECO:0000259" key="1">
    <source>
        <dbReference type="Pfam" id="PF20791"/>
    </source>
</evidence>
<reference evidence="2" key="1">
    <citation type="submission" date="2023-03" db="EMBL/GenBank/DDBJ databases">
        <title>Chromosome-scale reference genome and RAD-based genetic map of yellow starthistle (Centaurea solstitialis) reveal putative structural variation and QTLs associated with invader traits.</title>
        <authorList>
            <person name="Reatini B."/>
            <person name="Cang F.A."/>
            <person name="Jiang Q."/>
            <person name="Mckibben M.T.W."/>
            <person name="Barker M.S."/>
            <person name="Rieseberg L.H."/>
            <person name="Dlugosch K.M."/>
        </authorList>
    </citation>
    <scope>NUCLEOTIDE SEQUENCE</scope>
    <source>
        <strain evidence="2">CAN-66</strain>
        <tissue evidence="2">Leaf</tissue>
    </source>
</reference>
<dbReference type="Proteomes" id="UP001172457">
    <property type="component" value="Unassembled WGS sequence"/>
</dbReference>
<protein>
    <recommendedName>
        <fullName evidence="1">Acyl-ACP thioesterase-like C-terminal domain-containing protein</fullName>
    </recommendedName>
</protein>
<sequence length="140" mass="16085">MMMMNKKTRRFSKIPDEVRAEFKHAVADTPLIVKDNTRKWSKLDENTGVPMMVKEKHELSSMILEYRQECRKDDVLQCHTYVLGKNNDEIAEYDHVDCQHLLQLEVRGGGDSGSGHVILKGRTNWAKIRKLLGQSTLVSS</sequence>
<gene>
    <name evidence="2" type="ORF">OSB04_un001792</name>
</gene>
<dbReference type="PANTHER" id="PTHR31727:SF13">
    <property type="entry name" value="ACYL-[ACYL-CARRIER-PROTEIN] HYDROLASE"/>
    <property type="match status" value="1"/>
</dbReference>
<dbReference type="PANTHER" id="PTHR31727">
    <property type="entry name" value="OLEOYL-ACYL CARRIER PROTEIN THIOESTERASE 1, CHLOROPLASTIC"/>
    <property type="match status" value="1"/>
</dbReference>
<dbReference type="GO" id="GO:0016297">
    <property type="term" value="F:fatty acyl-[ACP] hydrolase activity"/>
    <property type="evidence" value="ECO:0007669"/>
    <property type="project" value="InterPro"/>
</dbReference>
<comment type="caution">
    <text evidence="2">The sequence shown here is derived from an EMBL/GenBank/DDBJ whole genome shotgun (WGS) entry which is preliminary data.</text>
</comment>
<evidence type="ECO:0000313" key="3">
    <source>
        <dbReference type="Proteomes" id="UP001172457"/>
    </source>
</evidence>
<dbReference type="Gene3D" id="3.10.129.10">
    <property type="entry name" value="Hotdog Thioesterase"/>
    <property type="match status" value="1"/>
</dbReference>
<proteinExistence type="predicted"/>
<dbReference type="AlphaFoldDB" id="A0AA38W1F5"/>
<dbReference type="GO" id="GO:0000036">
    <property type="term" value="F:acyl carrier activity"/>
    <property type="evidence" value="ECO:0007669"/>
    <property type="project" value="TreeGrafter"/>
</dbReference>
<name>A0AA38W1F5_9ASTR</name>
<dbReference type="InterPro" id="IPR049427">
    <property type="entry name" value="Acyl-ACP_TE_C"/>
</dbReference>
<accession>A0AA38W1F5</accession>
<dbReference type="Pfam" id="PF20791">
    <property type="entry name" value="Acyl-ACP_TE_C"/>
    <property type="match status" value="1"/>
</dbReference>